<feature type="domain" description="Double-GTPase 2" evidence="2">
    <location>
        <begin position="90"/>
        <end position="290"/>
    </location>
</feature>
<reference evidence="4" key="3">
    <citation type="submission" date="2015-06" db="UniProtKB">
        <authorList>
            <consortium name="EnsemblPlants"/>
        </authorList>
    </citation>
    <scope>IDENTIFICATION</scope>
    <source>
        <strain evidence="4">cv. Jemalong A17</strain>
    </source>
</reference>
<keyword evidence="5" id="KW-1185">Reference proteome</keyword>
<reference evidence="3 5" key="1">
    <citation type="journal article" date="2011" name="Nature">
        <title>The Medicago genome provides insight into the evolution of rhizobial symbioses.</title>
        <authorList>
            <person name="Young N.D."/>
            <person name="Debelle F."/>
            <person name="Oldroyd G.E."/>
            <person name="Geurts R."/>
            <person name="Cannon S.B."/>
            <person name="Udvardi M.K."/>
            <person name="Benedito V.A."/>
            <person name="Mayer K.F."/>
            <person name="Gouzy J."/>
            <person name="Schoof H."/>
            <person name="Van de Peer Y."/>
            <person name="Proost S."/>
            <person name="Cook D.R."/>
            <person name="Meyers B.C."/>
            <person name="Spannagl M."/>
            <person name="Cheung F."/>
            <person name="De Mita S."/>
            <person name="Krishnakumar V."/>
            <person name="Gundlach H."/>
            <person name="Zhou S."/>
            <person name="Mudge J."/>
            <person name="Bharti A.K."/>
            <person name="Murray J.D."/>
            <person name="Naoumkina M.A."/>
            <person name="Rosen B."/>
            <person name="Silverstein K.A."/>
            <person name="Tang H."/>
            <person name="Rombauts S."/>
            <person name="Zhao P.X."/>
            <person name="Zhou P."/>
            <person name="Barbe V."/>
            <person name="Bardou P."/>
            <person name="Bechner M."/>
            <person name="Bellec A."/>
            <person name="Berger A."/>
            <person name="Berges H."/>
            <person name="Bidwell S."/>
            <person name="Bisseling T."/>
            <person name="Choisne N."/>
            <person name="Couloux A."/>
            <person name="Denny R."/>
            <person name="Deshpande S."/>
            <person name="Dai X."/>
            <person name="Doyle J.J."/>
            <person name="Dudez A.M."/>
            <person name="Farmer A.D."/>
            <person name="Fouteau S."/>
            <person name="Franken C."/>
            <person name="Gibelin C."/>
            <person name="Gish J."/>
            <person name="Goldstein S."/>
            <person name="Gonzalez A.J."/>
            <person name="Green P.J."/>
            <person name="Hallab A."/>
            <person name="Hartog M."/>
            <person name="Hua A."/>
            <person name="Humphray S.J."/>
            <person name="Jeong D.H."/>
            <person name="Jing Y."/>
            <person name="Jocker A."/>
            <person name="Kenton S.M."/>
            <person name="Kim D.J."/>
            <person name="Klee K."/>
            <person name="Lai H."/>
            <person name="Lang C."/>
            <person name="Lin S."/>
            <person name="Macmil S.L."/>
            <person name="Magdelenat G."/>
            <person name="Matthews L."/>
            <person name="McCorrison J."/>
            <person name="Monaghan E.L."/>
            <person name="Mun J.H."/>
            <person name="Najar F.Z."/>
            <person name="Nicholson C."/>
            <person name="Noirot C."/>
            <person name="O'Bleness M."/>
            <person name="Paule C.R."/>
            <person name="Poulain J."/>
            <person name="Prion F."/>
            <person name="Qin B."/>
            <person name="Qu C."/>
            <person name="Retzel E.F."/>
            <person name="Riddle C."/>
            <person name="Sallet E."/>
            <person name="Samain S."/>
            <person name="Samson N."/>
            <person name="Sanders I."/>
            <person name="Saurat O."/>
            <person name="Scarpelli C."/>
            <person name="Schiex T."/>
            <person name="Segurens B."/>
            <person name="Severin A.J."/>
            <person name="Sherrier D.J."/>
            <person name="Shi R."/>
            <person name="Sims S."/>
            <person name="Singer S.R."/>
            <person name="Sinharoy S."/>
            <person name="Sterck L."/>
            <person name="Viollet A."/>
            <person name="Wang B.B."/>
            <person name="Wang K."/>
            <person name="Wang M."/>
            <person name="Wang X."/>
            <person name="Warfsmann J."/>
            <person name="Weissenbach J."/>
            <person name="White D.D."/>
            <person name="White J.D."/>
            <person name="Wiley G.B."/>
            <person name="Wincker P."/>
            <person name="Xing Y."/>
            <person name="Yang L."/>
            <person name="Yao Z."/>
            <person name="Ying F."/>
            <person name="Zhai J."/>
            <person name="Zhou L."/>
            <person name="Zuber A."/>
            <person name="Denarie J."/>
            <person name="Dixon R.A."/>
            <person name="May G.D."/>
            <person name="Schwartz D.C."/>
            <person name="Rogers J."/>
            <person name="Quetier F."/>
            <person name="Town C.D."/>
            <person name="Roe B.A."/>
        </authorList>
    </citation>
    <scope>NUCLEOTIDE SEQUENCE [LARGE SCALE GENOMIC DNA]</scope>
    <source>
        <strain evidence="3">A17</strain>
        <strain evidence="4 5">cv. Jemalong A17</strain>
    </source>
</reference>
<accession>A0A072TPQ4</accession>
<sequence>MSSTCNFEGCTVGETGACALERDAATCEHRVNISGERTLDKAKLSAGLVGGDIAGLPVLERPAEEATFVHSYTLGPDVVSDMMASRYVSVIGILGDPDSGKTACLASIYLLVANAMLEGWTFADSKSLMGFEEIARGARDWNAGSPPDQMTMHTEMTDDRRAGFLHLRLVGKSDGRRVDLVLPDLPGEWTTKLVTNARSDRLEFMKSAEVIWIVLDGRTLADKERRQGLISRVGQLGGRLKKMFGERIPRVVLVVTHRDGGELVEAVSTRLITELRNKGVDEATIVQCFPRVFSTISELQEGSMSRSVVLLGGPDSGKTNYIGRVWPALDAKGGCLQIAQQPDDITFVLEVTDHLNSGNFAPRTELADARRDFEVIVSETEGGAETAIVIPDISGELWLNAVKHYEISTDWMDELRRADGALLFVRVGSDQDVRPLDWVTSKKMMTKVRMAKAPGLPTQVMLCELLRFLEISLVDRPDGTRPRVSLVVSAWDLVDPEKFSKGPRAWLEHEYPLLAGRLSDVTRLDIRVLGMSVVGGDLKTDKDCRDAVQEGGLNGRGWVSVQDAQVIERQVHGYRQGHQLLAGSVVLSKEDQSTIDQLSDIAGPLRPREQFEPYLTGYPLPSGTHYVLARTWQDLTVARAGCVRTLSLIIQAENWAGAECLSPFLDLLAFDRLPEERDATGVTLQPGGGGPLRAVEDFQGSELLEALFLEDPLPVVVFDARSPEQVTMRLLTALWPSIRRQFAVSTFALSPRKVGGRDFNLVFAPKDARSKFSDWNGRRIDGRSSQDLRHRWSGTLVGRVFDAPYPRLLSSSDEDIVVGEGDASEHAAALRIALLWDELLMKLDSMPTAALGLLDIANSGKVRTNFALEALEPSLVRAIRSAPSILPQDDSWSFLGAIARKMHGRPVPRGIEAVGLAVADLARRAPEGAVAFLSQPDDRGIVKALLPVIAESIGDSFSSRAEQALLSAPPVVLGSLIGVSTQLACQVANDVPLIGRLGEILLQLDTSLCVAIGQKLLPFLVLDWQLPAARPLLKNLDAVQLVAEVQHLGVVNGFAAHDLATLCVEHAREVGARRMILAAVSVLPRSERRNDLLADALDPSVEDATWLLQDSGLSGDDLMRLLTVLLQRADDRQIEAILGDAQIGRDVVSLAERAASDLLQRVVFINSLSLDVFVRVVDRVFERASAADRVNIGMRALQRCLGQHFGGDEIAFISTMLGGVGERLDGAWVAQFGLAREIPASIASRNMAAFQNAPQSARYQMVSAIESMAQLLRDRRVFDLDEVAAYACAQLLIDAQTIVPDAALSAAGNLLSMLMWQRKDPVSPMIVAAFPMIYRELAKQNDVPDLLKFVPFFDWDRCKTARQELVSAFMSSSWPPGHLALTAYRCLDIARILRRTAKAYRGEAYLSRIAQDLVHVPDECREAVEETIAAIRAEGVSKYDWSD</sequence>
<name>A0A072TPQ4_MEDTR</name>
<dbReference type="InterPro" id="IPR027417">
    <property type="entry name" value="P-loop_NTPase"/>
</dbReference>
<evidence type="ECO:0000313" key="3">
    <source>
        <dbReference type="EMBL" id="KEH15560.1"/>
    </source>
</evidence>
<dbReference type="Proteomes" id="UP000002051">
    <property type="component" value="Unassembled WGS sequence"/>
</dbReference>
<dbReference type="Pfam" id="PF19993">
    <property type="entry name" value="DO-GTPase2"/>
    <property type="match status" value="1"/>
</dbReference>
<dbReference type="InterPro" id="IPR045530">
    <property type="entry name" value="DO-GTPase1"/>
</dbReference>
<dbReference type="InterPro" id="IPR045528">
    <property type="entry name" value="DO-GTPase2"/>
</dbReference>
<protein>
    <submittedName>
        <fullName evidence="3 4">Uncharacterized protein</fullName>
    </submittedName>
</protein>
<dbReference type="Pfam" id="PF20012">
    <property type="entry name" value="GAP1-N1"/>
    <property type="match status" value="1"/>
</dbReference>
<evidence type="ECO:0000313" key="5">
    <source>
        <dbReference type="Proteomes" id="UP000002051"/>
    </source>
</evidence>
<dbReference type="SUPFAM" id="SSF52540">
    <property type="entry name" value="P-loop containing nucleoside triphosphate hydrolases"/>
    <property type="match status" value="1"/>
</dbReference>
<proteinExistence type="predicted"/>
<dbReference type="Pfam" id="PF19975">
    <property type="entry name" value="DO-GTPase1"/>
    <property type="match status" value="1"/>
</dbReference>
<dbReference type="EnsemblPlants" id="KEH15560">
    <property type="protein sequence ID" value="KEH15560"/>
    <property type="gene ID" value="MTR_0812s0020"/>
</dbReference>
<feature type="domain" description="Double-GTPase 1" evidence="1">
    <location>
        <begin position="309"/>
        <end position="565"/>
    </location>
</feature>
<gene>
    <name evidence="3" type="ORF">MTR_0812s0020</name>
</gene>
<reference evidence="3 5" key="2">
    <citation type="journal article" date="2014" name="BMC Genomics">
        <title>An improved genome release (version Mt4.0) for the model legume Medicago truncatula.</title>
        <authorList>
            <person name="Tang H."/>
            <person name="Krishnakumar V."/>
            <person name="Bidwell S."/>
            <person name="Rosen B."/>
            <person name="Chan A."/>
            <person name="Zhou S."/>
            <person name="Gentzbittel L."/>
            <person name="Childs K.L."/>
            <person name="Yandell M."/>
            <person name="Gundlach H."/>
            <person name="Mayer K.F."/>
            <person name="Schwartz D.C."/>
            <person name="Town C.D."/>
        </authorList>
    </citation>
    <scope>GENOME REANNOTATION</scope>
    <source>
        <strain evidence="3">A17</strain>
        <strain evidence="4 5">cv. Jemalong A17</strain>
    </source>
</reference>
<dbReference type="HOGENOM" id="CLU_251755_0_0_1"/>
<evidence type="ECO:0000313" key="4">
    <source>
        <dbReference type="EnsemblPlants" id="KEH15560"/>
    </source>
</evidence>
<organism evidence="3 5">
    <name type="scientific">Medicago truncatula</name>
    <name type="common">Barrel medic</name>
    <name type="synonym">Medicago tribuloides</name>
    <dbReference type="NCBI Taxonomy" id="3880"/>
    <lineage>
        <taxon>Eukaryota</taxon>
        <taxon>Viridiplantae</taxon>
        <taxon>Streptophyta</taxon>
        <taxon>Embryophyta</taxon>
        <taxon>Tracheophyta</taxon>
        <taxon>Spermatophyta</taxon>
        <taxon>Magnoliopsida</taxon>
        <taxon>eudicotyledons</taxon>
        <taxon>Gunneridae</taxon>
        <taxon>Pentapetalae</taxon>
        <taxon>rosids</taxon>
        <taxon>fabids</taxon>
        <taxon>Fabales</taxon>
        <taxon>Fabaceae</taxon>
        <taxon>Papilionoideae</taxon>
        <taxon>50 kb inversion clade</taxon>
        <taxon>NPAAA clade</taxon>
        <taxon>Hologalegina</taxon>
        <taxon>IRL clade</taxon>
        <taxon>Trifolieae</taxon>
        <taxon>Medicago</taxon>
    </lineage>
</organism>
<evidence type="ECO:0000259" key="1">
    <source>
        <dbReference type="Pfam" id="PF19975"/>
    </source>
</evidence>
<evidence type="ECO:0000259" key="2">
    <source>
        <dbReference type="Pfam" id="PF19993"/>
    </source>
</evidence>
<dbReference type="EMBL" id="KL403536">
    <property type="protein sequence ID" value="KEH15560.1"/>
    <property type="molecule type" value="Genomic_DNA"/>
</dbReference>